<dbReference type="InterPro" id="IPR055512">
    <property type="entry name" value="DUF7085"/>
</dbReference>
<protein>
    <submittedName>
        <fullName evidence="4">RNase H domain-containing protein</fullName>
    </submittedName>
</protein>
<evidence type="ECO:0000313" key="2">
    <source>
        <dbReference type="EMBL" id="VDP19583.1"/>
    </source>
</evidence>
<reference evidence="2 3" key="2">
    <citation type="submission" date="2018-11" db="EMBL/GenBank/DDBJ databases">
        <authorList>
            <consortium name="Pathogen Informatics"/>
        </authorList>
    </citation>
    <scope>NUCLEOTIDE SEQUENCE [LARGE SCALE GENOMIC DNA]</scope>
    <source>
        <strain evidence="2 3">Egypt</strain>
    </source>
</reference>
<gene>
    <name evidence="2" type="ORF">ECPE_LOCUS166</name>
</gene>
<dbReference type="Proteomes" id="UP000272942">
    <property type="component" value="Unassembled WGS sequence"/>
</dbReference>
<dbReference type="WBParaSite" id="ECPE_0000016501-mRNA-1">
    <property type="protein sequence ID" value="ECPE_0000016501-mRNA-1"/>
    <property type="gene ID" value="ECPE_0000016501"/>
</dbReference>
<accession>A0A182ZZN1</accession>
<evidence type="ECO:0000259" key="1">
    <source>
        <dbReference type="Pfam" id="PF23318"/>
    </source>
</evidence>
<sequence length="277" mass="30558">MDVQIDVDRPELLEVVVDPMTDGIAAPIQLALTINLSGVQKADTVRDRTAHKMNTITATESCKSIWILLKPKSKAKRFFLEQVAPLWRSRGVLQQIEDVPPPQMRRASLIATLLAHDGVSGLPDSRNSSTDATGYPIQFSISQLMTQQVSNDVWLQIHRADMQHIEASCCLNTTNLGVNSIAEYAIHCGLTCPSHEGWRSIDNATWIDLLKNAFEQKDVDYADQNAWVRGLQDSGGIDTLYSAIPDESTVVHSECLTSREPFVITVICGTVGSRKVS</sequence>
<keyword evidence="3" id="KW-1185">Reference proteome</keyword>
<proteinExistence type="predicted"/>
<evidence type="ECO:0000313" key="4">
    <source>
        <dbReference type="WBParaSite" id="ECPE_0000016501-mRNA-1"/>
    </source>
</evidence>
<dbReference type="AlphaFoldDB" id="A0A182ZZN1"/>
<reference evidence="4" key="1">
    <citation type="submission" date="2016-06" db="UniProtKB">
        <authorList>
            <consortium name="WormBaseParasite"/>
        </authorList>
    </citation>
    <scope>IDENTIFICATION</scope>
</reference>
<dbReference type="EMBL" id="UZAN01000511">
    <property type="protein sequence ID" value="VDP19583.1"/>
    <property type="molecule type" value="Genomic_DNA"/>
</dbReference>
<dbReference type="Pfam" id="PF23318">
    <property type="entry name" value="DUF7085"/>
    <property type="match status" value="1"/>
</dbReference>
<name>A0A182ZZN1_9TREM</name>
<dbReference type="OrthoDB" id="6234799at2759"/>
<organism evidence="4">
    <name type="scientific">Echinostoma caproni</name>
    <dbReference type="NCBI Taxonomy" id="27848"/>
    <lineage>
        <taxon>Eukaryota</taxon>
        <taxon>Metazoa</taxon>
        <taxon>Spiralia</taxon>
        <taxon>Lophotrochozoa</taxon>
        <taxon>Platyhelminthes</taxon>
        <taxon>Trematoda</taxon>
        <taxon>Digenea</taxon>
        <taxon>Plagiorchiida</taxon>
        <taxon>Echinostomata</taxon>
        <taxon>Echinostomatoidea</taxon>
        <taxon>Echinostomatidae</taxon>
        <taxon>Echinostoma</taxon>
    </lineage>
</organism>
<evidence type="ECO:0000313" key="3">
    <source>
        <dbReference type="Proteomes" id="UP000272942"/>
    </source>
</evidence>
<feature type="domain" description="DUF7085" evidence="1">
    <location>
        <begin position="6"/>
        <end position="112"/>
    </location>
</feature>